<evidence type="ECO:0000259" key="1">
    <source>
        <dbReference type="Pfam" id="PF05368"/>
    </source>
</evidence>
<feature type="domain" description="NmrA-like" evidence="1">
    <location>
        <begin position="9"/>
        <end position="241"/>
    </location>
</feature>
<protein>
    <submittedName>
        <fullName evidence="2">NmrA family transcriptional regulator</fullName>
    </submittedName>
</protein>
<dbReference type="PANTHER" id="PTHR43162">
    <property type="match status" value="1"/>
</dbReference>
<organism evidence="2 3">
    <name type="scientific">Marinomonas foliarum</name>
    <dbReference type="NCBI Taxonomy" id="491950"/>
    <lineage>
        <taxon>Bacteria</taxon>
        <taxon>Pseudomonadati</taxon>
        <taxon>Pseudomonadota</taxon>
        <taxon>Gammaproteobacteria</taxon>
        <taxon>Oceanospirillales</taxon>
        <taxon>Oceanospirillaceae</taxon>
        <taxon>Marinomonas</taxon>
    </lineage>
</organism>
<evidence type="ECO:0000313" key="2">
    <source>
        <dbReference type="EMBL" id="QRV22780.1"/>
    </source>
</evidence>
<evidence type="ECO:0000313" key="3">
    <source>
        <dbReference type="Proteomes" id="UP000644167"/>
    </source>
</evidence>
<accession>A0ABX7IKS0</accession>
<dbReference type="InterPro" id="IPR051604">
    <property type="entry name" value="Ergot_Alk_Oxidoreductase"/>
</dbReference>
<name>A0ABX7IKS0_9GAMM</name>
<dbReference type="Proteomes" id="UP000644167">
    <property type="component" value="Chromosome"/>
</dbReference>
<dbReference type="InterPro" id="IPR036291">
    <property type="entry name" value="NAD(P)-bd_dom_sf"/>
</dbReference>
<dbReference type="PANTHER" id="PTHR43162:SF1">
    <property type="entry name" value="PRESTALK A DIFFERENTIATION PROTEIN A"/>
    <property type="match status" value="1"/>
</dbReference>
<keyword evidence="3" id="KW-1185">Reference proteome</keyword>
<dbReference type="EMBL" id="CP070273">
    <property type="protein sequence ID" value="QRV22780.1"/>
    <property type="molecule type" value="Genomic_DNA"/>
</dbReference>
<dbReference type="Gene3D" id="3.40.50.720">
    <property type="entry name" value="NAD(P)-binding Rossmann-like Domain"/>
    <property type="match status" value="1"/>
</dbReference>
<dbReference type="Gene3D" id="3.90.25.10">
    <property type="entry name" value="UDP-galactose 4-epimerase, domain 1"/>
    <property type="match status" value="1"/>
</dbReference>
<dbReference type="SUPFAM" id="SSF51735">
    <property type="entry name" value="NAD(P)-binding Rossmann-fold domains"/>
    <property type="match status" value="1"/>
</dbReference>
<reference evidence="2 3" key="1">
    <citation type="submission" date="2021-02" db="EMBL/GenBank/DDBJ databases">
        <title>The genome of Marinomonas foliarum JZW.</title>
        <authorList>
            <person name="Sun M."/>
        </authorList>
    </citation>
    <scope>NUCLEOTIDE SEQUENCE [LARGE SCALE GENOMIC DNA]</scope>
    <source>
        <strain evidence="2 3">JZW</strain>
    </source>
</reference>
<gene>
    <name evidence="2" type="ORF">JSY38_11950</name>
</gene>
<dbReference type="RefSeq" id="WP_205113389.1">
    <property type="nucleotide sequence ID" value="NZ_CP070273.1"/>
</dbReference>
<dbReference type="Pfam" id="PF05368">
    <property type="entry name" value="NmrA"/>
    <property type="match status" value="1"/>
</dbReference>
<proteinExistence type="predicted"/>
<sequence>MTNQTITANDTFAVVGATGKTGQRVLQGLKQLGYEARGLSRNSDYAFDWADQSGWKQALEGAKTAYVTYFPDLAVPQAESDVRDFVALAKSVGVKHIVLLSGRGEEGAQHAENVVINSGLDWNVVRASWFMQNFSESFMLDGLKAGELLLPEPKADEPFIDVNDIADVAVAALTQPSLRNQLFEVTGPELLSFAYCVKAIGTASNRNIAFQTTPVEAYIQRAKSQGLPDDIAWLLNELFENVLDGRNESTTNTVENVLGRPARRFEDYVARTAKTGVWSAAN</sequence>
<dbReference type="InterPro" id="IPR008030">
    <property type="entry name" value="NmrA-like"/>
</dbReference>